<organism evidence="6 7">
    <name type="scientific">Treponema parvum</name>
    <dbReference type="NCBI Taxonomy" id="138851"/>
    <lineage>
        <taxon>Bacteria</taxon>
        <taxon>Pseudomonadati</taxon>
        <taxon>Spirochaetota</taxon>
        <taxon>Spirochaetia</taxon>
        <taxon>Spirochaetales</taxon>
        <taxon>Treponemataceae</taxon>
        <taxon>Treponema</taxon>
    </lineage>
</organism>
<evidence type="ECO:0000313" key="7">
    <source>
        <dbReference type="Proteomes" id="UP000671908"/>
    </source>
</evidence>
<dbReference type="PANTHER" id="PTHR30146">
    <property type="entry name" value="LACI-RELATED TRANSCRIPTIONAL REPRESSOR"/>
    <property type="match status" value="1"/>
</dbReference>
<dbReference type="Gene3D" id="1.10.260.40">
    <property type="entry name" value="lambda repressor-like DNA-binding domains"/>
    <property type="match status" value="1"/>
</dbReference>
<keyword evidence="4" id="KW-0804">Transcription</keyword>
<dbReference type="PROSITE" id="PS50932">
    <property type="entry name" value="HTH_LACI_2"/>
    <property type="match status" value="1"/>
</dbReference>
<dbReference type="Proteomes" id="UP000671908">
    <property type="component" value="Chromosome"/>
</dbReference>
<dbReference type="GO" id="GO:0000976">
    <property type="term" value="F:transcription cis-regulatory region binding"/>
    <property type="evidence" value="ECO:0007669"/>
    <property type="project" value="TreeGrafter"/>
</dbReference>
<dbReference type="SUPFAM" id="SSF47413">
    <property type="entry name" value="lambda repressor-like DNA-binding domains"/>
    <property type="match status" value="1"/>
</dbReference>
<dbReference type="Pfam" id="PF00356">
    <property type="entry name" value="LacI"/>
    <property type="match status" value="1"/>
</dbReference>
<evidence type="ECO:0000256" key="3">
    <source>
        <dbReference type="ARBA" id="ARBA00023125"/>
    </source>
</evidence>
<dbReference type="Pfam" id="PF13377">
    <property type="entry name" value="Peripla_BP_3"/>
    <property type="match status" value="1"/>
</dbReference>
<dbReference type="EMBL" id="CP054142">
    <property type="protein sequence ID" value="QTQ13981.1"/>
    <property type="molecule type" value="Genomic_DNA"/>
</dbReference>
<dbReference type="KEGG" id="tpav:HRQ91_05660"/>
<evidence type="ECO:0000256" key="1">
    <source>
        <dbReference type="ARBA" id="ARBA00022491"/>
    </source>
</evidence>
<name>A0A975IEI5_9SPIR</name>
<dbReference type="InterPro" id="IPR046335">
    <property type="entry name" value="LacI/GalR-like_sensor"/>
</dbReference>
<protein>
    <submittedName>
        <fullName evidence="6">LacI family DNA-binding transcriptional regulator</fullName>
    </submittedName>
</protein>
<dbReference type="Gene3D" id="3.40.50.2300">
    <property type="match status" value="2"/>
</dbReference>
<evidence type="ECO:0000259" key="5">
    <source>
        <dbReference type="PROSITE" id="PS50932"/>
    </source>
</evidence>
<dbReference type="InterPro" id="IPR000843">
    <property type="entry name" value="HTH_LacI"/>
</dbReference>
<dbReference type="InterPro" id="IPR010982">
    <property type="entry name" value="Lambda_DNA-bd_dom_sf"/>
</dbReference>
<reference evidence="6 7" key="1">
    <citation type="journal article" date="2021" name="Microbiol. Resour. Announc.">
        <title>Complete Genome Sequences of Three Human Oral Treponema parvum Isolates.</title>
        <authorList>
            <person name="Zeng H."/>
            <person name="Watt R.M."/>
        </authorList>
    </citation>
    <scope>NUCLEOTIDE SEQUENCE [LARGE SCALE GENOMIC DNA]</scope>
    <source>
        <strain evidence="6 7">ATCC 700770</strain>
    </source>
</reference>
<keyword evidence="7" id="KW-1185">Reference proteome</keyword>
<dbReference type="CDD" id="cd01392">
    <property type="entry name" value="HTH_LacI"/>
    <property type="match status" value="1"/>
</dbReference>
<dbReference type="SMART" id="SM00354">
    <property type="entry name" value="HTH_LACI"/>
    <property type="match status" value="1"/>
</dbReference>
<sequence length="336" mass="38639">MEKKYFGIRDIARFANVSTATVSRVINNPETTSKQIRKKVEEVIKEYNYIPNQNIKKIFSKNYNLIAIFIHDIQNPFYTLLIRYINQVCIAHKYTLLICDTEDDSNREEDYLNYCLASRCTGIILTEGVNYSLFSDKSLSLPIVTLDRKIDKLFPCVTSNNIEATKNVVDYLYNLNHKKIAFIGCKETYISVQKRKEGYIEGLKEKKLAITPSYIYERNPGLNLENGKEALRYFLTLPDPPSAIICSNDLIALGVINEAHMLNLSIPADFSVVGFDDVIETIHYPRITTVKQDIIKIVQTLFEQVTSPLPNNNEIIIDTKLIQGYTTTRARKRYSY</sequence>
<accession>A0A975IEI5</accession>
<dbReference type="RefSeq" id="WP_210120648.1">
    <property type="nucleotide sequence ID" value="NZ_CP054142.1"/>
</dbReference>
<dbReference type="AlphaFoldDB" id="A0A975IEI5"/>
<dbReference type="SUPFAM" id="SSF53822">
    <property type="entry name" value="Periplasmic binding protein-like I"/>
    <property type="match status" value="1"/>
</dbReference>
<dbReference type="PANTHER" id="PTHR30146:SF95">
    <property type="entry name" value="RIBOSE OPERON REPRESSOR"/>
    <property type="match status" value="1"/>
</dbReference>
<dbReference type="CDD" id="cd06267">
    <property type="entry name" value="PBP1_LacI_sugar_binding-like"/>
    <property type="match status" value="1"/>
</dbReference>
<dbReference type="PROSITE" id="PS00356">
    <property type="entry name" value="HTH_LACI_1"/>
    <property type="match status" value="1"/>
</dbReference>
<keyword evidence="1" id="KW-0678">Repressor</keyword>
<feature type="domain" description="HTH lacI-type" evidence="5">
    <location>
        <begin position="8"/>
        <end position="60"/>
    </location>
</feature>
<keyword evidence="3 6" id="KW-0238">DNA-binding</keyword>
<evidence type="ECO:0000313" key="6">
    <source>
        <dbReference type="EMBL" id="QTQ13981.1"/>
    </source>
</evidence>
<proteinExistence type="predicted"/>
<evidence type="ECO:0000256" key="4">
    <source>
        <dbReference type="ARBA" id="ARBA00023163"/>
    </source>
</evidence>
<gene>
    <name evidence="6" type="ORF">HRQ91_05660</name>
</gene>
<dbReference type="GO" id="GO:0003700">
    <property type="term" value="F:DNA-binding transcription factor activity"/>
    <property type="evidence" value="ECO:0007669"/>
    <property type="project" value="TreeGrafter"/>
</dbReference>
<keyword evidence="2" id="KW-0805">Transcription regulation</keyword>
<dbReference type="InterPro" id="IPR028082">
    <property type="entry name" value="Peripla_BP_I"/>
</dbReference>
<evidence type="ECO:0000256" key="2">
    <source>
        <dbReference type="ARBA" id="ARBA00023015"/>
    </source>
</evidence>